<name>F8CDM9_MYXFH</name>
<evidence type="ECO:0000313" key="1">
    <source>
        <dbReference type="EMBL" id="AEI68519.1"/>
    </source>
</evidence>
<dbReference type="Proteomes" id="UP000000488">
    <property type="component" value="Chromosome"/>
</dbReference>
<evidence type="ECO:0000313" key="2">
    <source>
        <dbReference type="Proteomes" id="UP000000488"/>
    </source>
</evidence>
<sequence>MTDYLPKRLPLGIFGVTLGVVEGQLKAVESGEFRFSVTMLLAQLVVMTQEG</sequence>
<gene>
    <name evidence="1" type="ordered locus">LILAB_33190</name>
</gene>
<dbReference type="KEGG" id="mfu:LILAB_33190"/>
<reference evidence="1 2" key="1">
    <citation type="journal article" date="2011" name="J. Bacteriol.">
        <title>Genome sequence of the halotolerant marine bacterium Myxococcus fulvus HW-1.</title>
        <authorList>
            <person name="Li Z.F."/>
            <person name="Li X."/>
            <person name="Liu H."/>
            <person name="Liu X."/>
            <person name="Han K."/>
            <person name="Wu Z.H."/>
            <person name="Hu W."/>
            <person name="Li F.F."/>
            <person name="Li Y.Z."/>
        </authorList>
    </citation>
    <scope>NUCLEOTIDE SEQUENCE [LARGE SCALE GENOMIC DNA]</scope>
    <source>
        <strain evidence="2">ATCC BAA-855 / HW-1</strain>
    </source>
</reference>
<organism evidence="1 2">
    <name type="scientific">Myxococcus fulvus (strain ATCC BAA-855 / HW-1)</name>
    <dbReference type="NCBI Taxonomy" id="483219"/>
    <lineage>
        <taxon>Bacteria</taxon>
        <taxon>Pseudomonadati</taxon>
        <taxon>Myxococcota</taxon>
        <taxon>Myxococcia</taxon>
        <taxon>Myxococcales</taxon>
        <taxon>Cystobacterineae</taxon>
        <taxon>Myxococcaceae</taxon>
        <taxon>Myxococcus</taxon>
    </lineage>
</organism>
<proteinExistence type="predicted"/>
<dbReference type="EMBL" id="CP002830">
    <property type="protein sequence ID" value="AEI68519.1"/>
    <property type="molecule type" value="Genomic_DNA"/>
</dbReference>
<protein>
    <submittedName>
        <fullName evidence="1">Uncharacterized protein</fullName>
    </submittedName>
</protein>
<dbReference type="HOGENOM" id="CLU_3101214_0_0_7"/>
<dbReference type="AlphaFoldDB" id="F8CDM9"/>
<accession>F8CDM9</accession>